<feature type="compositionally biased region" description="Basic and acidic residues" evidence="4">
    <location>
        <begin position="29"/>
        <end position="51"/>
    </location>
</feature>
<dbReference type="InterPro" id="IPR016032">
    <property type="entry name" value="Sig_transdc_resp-reg_C-effctor"/>
</dbReference>
<feature type="domain" description="HTH luxR-type" evidence="5">
    <location>
        <begin position="207"/>
        <end position="269"/>
    </location>
</feature>
<dbReference type="PANTHER" id="PTHR43214:SF24">
    <property type="entry name" value="TRANSCRIPTIONAL REGULATORY PROTEIN NARL-RELATED"/>
    <property type="match status" value="1"/>
</dbReference>
<evidence type="ECO:0000313" key="6">
    <source>
        <dbReference type="EMBL" id="SCL58611.1"/>
    </source>
</evidence>
<dbReference type="Pfam" id="PF00196">
    <property type="entry name" value="GerE"/>
    <property type="match status" value="1"/>
</dbReference>
<feature type="region of interest" description="Disordered" evidence="4">
    <location>
        <begin position="1"/>
        <end position="66"/>
    </location>
</feature>
<dbReference type="PROSITE" id="PS50043">
    <property type="entry name" value="HTH_LUXR_2"/>
    <property type="match status" value="1"/>
</dbReference>
<dbReference type="SUPFAM" id="SSF46894">
    <property type="entry name" value="C-terminal effector domain of the bipartite response regulators"/>
    <property type="match status" value="1"/>
</dbReference>
<dbReference type="InterPro" id="IPR000792">
    <property type="entry name" value="Tscrpt_reg_LuxR_C"/>
</dbReference>
<organism evidence="6 7">
    <name type="scientific">Micromonospora eburnea</name>
    <dbReference type="NCBI Taxonomy" id="227316"/>
    <lineage>
        <taxon>Bacteria</taxon>
        <taxon>Bacillati</taxon>
        <taxon>Actinomycetota</taxon>
        <taxon>Actinomycetes</taxon>
        <taxon>Micromonosporales</taxon>
        <taxon>Micromonosporaceae</taxon>
        <taxon>Micromonospora</taxon>
    </lineage>
</organism>
<keyword evidence="1" id="KW-0805">Transcription regulation</keyword>
<dbReference type="RefSeq" id="WP_091120088.1">
    <property type="nucleotide sequence ID" value="NZ_FMHY01000002.1"/>
</dbReference>
<keyword evidence="3" id="KW-0804">Transcription</keyword>
<dbReference type="SMART" id="SM00421">
    <property type="entry name" value="HTH_LUXR"/>
    <property type="match status" value="1"/>
</dbReference>
<keyword evidence="2 6" id="KW-0238">DNA-binding</keyword>
<evidence type="ECO:0000256" key="2">
    <source>
        <dbReference type="ARBA" id="ARBA00023125"/>
    </source>
</evidence>
<gene>
    <name evidence="6" type="ORF">GA0070604_3871</name>
</gene>
<evidence type="ECO:0000256" key="1">
    <source>
        <dbReference type="ARBA" id="ARBA00023015"/>
    </source>
</evidence>
<proteinExistence type="predicted"/>
<evidence type="ECO:0000256" key="4">
    <source>
        <dbReference type="SAM" id="MobiDB-lite"/>
    </source>
</evidence>
<dbReference type="STRING" id="227316.GA0070604_3871"/>
<dbReference type="GO" id="GO:0003677">
    <property type="term" value="F:DNA binding"/>
    <property type="evidence" value="ECO:0007669"/>
    <property type="project" value="UniProtKB-KW"/>
</dbReference>
<reference evidence="7" key="1">
    <citation type="submission" date="2016-06" db="EMBL/GenBank/DDBJ databases">
        <authorList>
            <person name="Varghese N."/>
            <person name="Submissions Spin"/>
        </authorList>
    </citation>
    <scope>NUCLEOTIDE SEQUENCE [LARGE SCALE GENOMIC DNA]</scope>
    <source>
        <strain evidence="7">DSM 44814</strain>
    </source>
</reference>
<dbReference type="InterPro" id="IPR039420">
    <property type="entry name" value="WalR-like"/>
</dbReference>
<dbReference type="PANTHER" id="PTHR43214">
    <property type="entry name" value="TWO-COMPONENT RESPONSE REGULATOR"/>
    <property type="match status" value="1"/>
</dbReference>
<accession>A0A1C6UX70</accession>
<dbReference type="EMBL" id="FMHY01000002">
    <property type="protein sequence ID" value="SCL58611.1"/>
    <property type="molecule type" value="Genomic_DNA"/>
</dbReference>
<protein>
    <submittedName>
        <fullName evidence="6">DNA-binding response regulator, NarL/FixJ family, contains REC and HTH domains</fullName>
    </submittedName>
</protein>
<evidence type="ECO:0000256" key="3">
    <source>
        <dbReference type="ARBA" id="ARBA00023163"/>
    </source>
</evidence>
<evidence type="ECO:0000259" key="5">
    <source>
        <dbReference type="PROSITE" id="PS50043"/>
    </source>
</evidence>
<dbReference type="AlphaFoldDB" id="A0A1C6UX70"/>
<evidence type="ECO:0000313" key="7">
    <source>
        <dbReference type="Proteomes" id="UP000199696"/>
    </source>
</evidence>
<dbReference type="OrthoDB" id="4309410at2"/>
<name>A0A1C6UX70_9ACTN</name>
<dbReference type="CDD" id="cd06170">
    <property type="entry name" value="LuxR_C_like"/>
    <property type="match status" value="1"/>
</dbReference>
<sequence>MTQQPNDVNAVTDVSAVAFQWPPRPATRSVDRQLRQRVESEVGNRDQEPAHPHGQRKRRPPTARTTVSLHATDPIIRAGVIGQLRPRPEVLLLDEAEADRAEVAVVIVDDIDESALRTLRTLQATRGQCGITTVLVASHLDDSALVAAAEHGVAGIVRRSDASPDRLVTVIRSAAAGDGNIPPDLLGRLLKQVGTLKRDVLSPRGLTFTGLKDREIEVLRLLADGYNTSEIAAKLSYSERMIKSHIYDVTSRFHLRNRCHAVAFALRNGLI</sequence>
<dbReference type="Proteomes" id="UP000199696">
    <property type="component" value="Unassembled WGS sequence"/>
</dbReference>
<dbReference type="PRINTS" id="PR00038">
    <property type="entry name" value="HTHLUXR"/>
</dbReference>
<dbReference type="Gene3D" id="3.40.50.2300">
    <property type="match status" value="1"/>
</dbReference>
<dbReference type="GO" id="GO:0006355">
    <property type="term" value="P:regulation of DNA-templated transcription"/>
    <property type="evidence" value="ECO:0007669"/>
    <property type="project" value="InterPro"/>
</dbReference>
<keyword evidence="7" id="KW-1185">Reference proteome</keyword>